<dbReference type="PANTHER" id="PTHR19879">
    <property type="entry name" value="TRANSCRIPTION INITIATION FACTOR TFIID"/>
    <property type="match status" value="1"/>
</dbReference>
<dbReference type="InterPro" id="IPR015943">
    <property type="entry name" value="WD40/YVTN_repeat-like_dom_sf"/>
</dbReference>
<feature type="repeat" description="WD" evidence="3">
    <location>
        <begin position="617"/>
        <end position="654"/>
    </location>
</feature>
<dbReference type="InterPro" id="IPR008271">
    <property type="entry name" value="Ser/Thr_kinase_AS"/>
</dbReference>
<evidence type="ECO:0000256" key="1">
    <source>
        <dbReference type="ARBA" id="ARBA00022574"/>
    </source>
</evidence>
<dbReference type="Gene3D" id="1.10.510.10">
    <property type="entry name" value="Transferase(Phosphotransferase) domain 1"/>
    <property type="match status" value="1"/>
</dbReference>
<dbReference type="CDD" id="cd14014">
    <property type="entry name" value="STKc_PknB_like"/>
    <property type="match status" value="1"/>
</dbReference>
<dbReference type="InterPro" id="IPR019775">
    <property type="entry name" value="WD40_repeat_CS"/>
</dbReference>
<feature type="region of interest" description="Disordered" evidence="4">
    <location>
        <begin position="164"/>
        <end position="190"/>
    </location>
</feature>
<evidence type="ECO:0000313" key="7">
    <source>
        <dbReference type="Proteomes" id="UP001268819"/>
    </source>
</evidence>
<keyword evidence="2" id="KW-0677">Repeat</keyword>
<reference evidence="6 7" key="1">
    <citation type="submission" date="2023-07" db="EMBL/GenBank/DDBJ databases">
        <title>Sequencing the genomes of 1000 actinobacteria strains.</title>
        <authorList>
            <person name="Klenk H.-P."/>
        </authorList>
    </citation>
    <scope>NUCLEOTIDE SEQUENCE [LARGE SCALE GENOMIC DNA]</scope>
    <source>
        <strain evidence="6 7">DSM 43749</strain>
    </source>
</reference>
<dbReference type="Gene3D" id="3.30.200.20">
    <property type="entry name" value="Phosphorylase Kinase, domain 1"/>
    <property type="match status" value="1"/>
</dbReference>
<comment type="caution">
    <text evidence="6">The sequence shown here is derived from an EMBL/GenBank/DDBJ whole genome shotgun (WGS) entry which is preliminary data.</text>
</comment>
<dbReference type="InterPro" id="IPR036322">
    <property type="entry name" value="WD40_repeat_dom_sf"/>
</dbReference>
<name>A0ABU1Q668_9PSEU</name>
<sequence>MRPLESSDPDRVGPYRVVAEVGRGGLGRVLLGVGPDDRMVAVKRVRAELAEDDGFRARLRREVEAARRVSGPRTAAVVDADADAPVPWLASEFVTGVALREAVDAAGPLPGGAVLRLAAELTAALVEVHEADLAHRDLKPANVLLTADGVRVVDFGIARAADNEGGEGGWSAGSPGFMSPEQAQSQPTTPASDVFSLGCLLVLASTGAGPFTGASAPQILYDVVHGDPDLGGVPAAVRGLVERCLAKDPDERPSPDRLVAELAPHVDASTPPWPAGVLELIARRQAEADEFLDTTEERAVEPGAAVPARPTRWLVERLAVVCLVAVVGVLAWVLWPTSDPSGTASEAGSAGSGSVALAPVAELAGHTDTVIDVAFSPDGRSLATASQDGTVRLWDLTSHQQVGPPFEGPVSALAFSPDGRTLITGGAVGTRLWDVASRQQLGESLVPVGDVLQKPVLDVAFSPDGTVSADGGMISGTRLWDVGTHLQIGETLPEKSVFGLAFSPDGRTLASGGMDGAWLWDVGTRQQIGEPITREGIVFAVAFSPDGRTLATAGDAVTNGVRLWDVATRQQIGEPFSQGVSEVAFSPDGRHLVTVGGSAGGENVVRLWDAGTRQQVAEAPGEGVLSVAISPDGRHVAAPGSGNLARLWSLTGGS</sequence>
<feature type="compositionally biased region" description="Polar residues" evidence="4">
    <location>
        <begin position="181"/>
        <end position="190"/>
    </location>
</feature>
<keyword evidence="1 3" id="KW-0853">WD repeat</keyword>
<dbReference type="PANTHER" id="PTHR19879:SF9">
    <property type="entry name" value="TRANSCRIPTION INITIATION FACTOR TFIID SUBUNIT 5"/>
    <property type="match status" value="1"/>
</dbReference>
<accession>A0ABU1Q668</accession>
<dbReference type="EMBL" id="JAVDSG010000001">
    <property type="protein sequence ID" value="MDR6598383.1"/>
    <property type="molecule type" value="Genomic_DNA"/>
</dbReference>
<dbReference type="Pfam" id="PF00400">
    <property type="entry name" value="WD40"/>
    <property type="match status" value="6"/>
</dbReference>
<dbReference type="InterPro" id="IPR011009">
    <property type="entry name" value="Kinase-like_dom_sf"/>
</dbReference>
<dbReference type="SUPFAM" id="SSF50978">
    <property type="entry name" value="WD40 repeat-like"/>
    <property type="match status" value="1"/>
</dbReference>
<evidence type="ECO:0000313" key="6">
    <source>
        <dbReference type="EMBL" id="MDR6598383.1"/>
    </source>
</evidence>
<dbReference type="InterPro" id="IPR000719">
    <property type="entry name" value="Prot_kinase_dom"/>
</dbReference>
<dbReference type="SMART" id="SM00220">
    <property type="entry name" value="S_TKc"/>
    <property type="match status" value="1"/>
</dbReference>
<proteinExistence type="predicted"/>
<dbReference type="SMART" id="SM00320">
    <property type="entry name" value="WD40"/>
    <property type="match status" value="7"/>
</dbReference>
<dbReference type="RefSeq" id="WP_310312895.1">
    <property type="nucleotide sequence ID" value="NZ_BAAAXB010000001.1"/>
</dbReference>
<evidence type="ECO:0000256" key="2">
    <source>
        <dbReference type="ARBA" id="ARBA00022737"/>
    </source>
</evidence>
<dbReference type="PROSITE" id="PS00108">
    <property type="entry name" value="PROTEIN_KINASE_ST"/>
    <property type="match status" value="1"/>
</dbReference>
<dbReference type="SUPFAM" id="SSF56112">
    <property type="entry name" value="Protein kinase-like (PK-like)"/>
    <property type="match status" value="1"/>
</dbReference>
<evidence type="ECO:0000256" key="3">
    <source>
        <dbReference type="PROSITE-ProRule" id="PRU00221"/>
    </source>
</evidence>
<organism evidence="6 7">
    <name type="scientific">Saccharothrix longispora</name>
    <dbReference type="NCBI Taxonomy" id="33920"/>
    <lineage>
        <taxon>Bacteria</taxon>
        <taxon>Bacillati</taxon>
        <taxon>Actinomycetota</taxon>
        <taxon>Actinomycetes</taxon>
        <taxon>Pseudonocardiales</taxon>
        <taxon>Pseudonocardiaceae</taxon>
        <taxon>Saccharothrix</taxon>
    </lineage>
</organism>
<dbReference type="InterPro" id="IPR001680">
    <property type="entry name" value="WD40_rpt"/>
</dbReference>
<keyword evidence="7" id="KW-1185">Reference proteome</keyword>
<dbReference type="PROSITE" id="PS00678">
    <property type="entry name" value="WD_REPEATS_1"/>
    <property type="match status" value="1"/>
</dbReference>
<dbReference type="CDD" id="cd00200">
    <property type="entry name" value="WD40"/>
    <property type="match status" value="1"/>
</dbReference>
<feature type="domain" description="Protein kinase" evidence="5">
    <location>
        <begin position="15"/>
        <end position="266"/>
    </location>
</feature>
<gene>
    <name evidence="6" type="ORF">J2S66_006767</name>
</gene>
<evidence type="ECO:0000259" key="5">
    <source>
        <dbReference type="PROSITE" id="PS50011"/>
    </source>
</evidence>
<feature type="repeat" description="WD" evidence="3">
    <location>
        <begin position="363"/>
        <end position="404"/>
    </location>
</feature>
<protein>
    <submittedName>
        <fullName evidence="6">WD40 repeat protein</fullName>
    </submittedName>
</protein>
<dbReference type="PROSITE" id="PS50294">
    <property type="entry name" value="WD_REPEATS_REGION"/>
    <property type="match status" value="2"/>
</dbReference>
<dbReference type="Gene3D" id="2.130.10.10">
    <property type="entry name" value="YVTN repeat-like/Quinoprotein amine dehydrogenase"/>
    <property type="match status" value="3"/>
</dbReference>
<dbReference type="PROSITE" id="PS50082">
    <property type="entry name" value="WD_REPEATS_2"/>
    <property type="match status" value="2"/>
</dbReference>
<dbReference type="Pfam" id="PF00069">
    <property type="entry name" value="Pkinase"/>
    <property type="match status" value="1"/>
</dbReference>
<evidence type="ECO:0000256" key="4">
    <source>
        <dbReference type="SAM" id="MobiDB-lite"/>
    </source>
</evidence>
<dbReference type="PROSITE" id="PS50011">
    <property type="entry name" value="PROTEIN_KINASE_DOM"/>
    <property type="match status" value="1"/>
</dbReference>
<dbReference type="Proteomes" id="UP001268819">
    <property type="component" value="Unassembled WGS sequence"/>
</dbReference>